<evidence type="ECO:0000256" key="3">
    <source>
        <dbReference type="SAM" id="Phobius"/>
    </source>
</evidence>
<keyword evidence="1" id="KW-0808">Transferase</keyword>
<evidence type="ECO:0000313" key="4">
    <source>
        <dbReference type="EMBL" id="VEU35611.1"/>
    </source>
</evidence>
<evidence type="ECO:0000313" key="5">
    <source>
        <dbReference type="Proteomes" id="UP000291116"/>
    </source>
</evidence>
<feature type="transmembrane region" description="Helical" evidence="3">
    <location>
        <begin position="31"/>
        <end position="52"/>
    </location>
</feature>
<dbReference type="PANTHER" id="PTHR32385:SF15">
    <property type="entry name" value="INOSITOL PHOSPHOCERAMIDE MANNOSYLTRANSFERASE 1"/>
    <property type="match status" value="1"/>
</dbReference>
<dbReference type="OrthoDB" id="43211at2759"/>
<evidence type="ECO:0000256" key="2">
    <source>
        <dbReference type="SAM" id="MobiDB-lite"/>
    </source>
</evidence>
<feature type="region of interest" description="Disordered" evidence="2">
    <location>
        <begin position="67"/>
        <end position="110"/>
    </location>
</feature>
<evidence type="ECO:0000256" key="1">
    <source>
        <dbReference type="ARBA" id="ARBA00022679"/>
    </source>
</evidence>
<accession>A0A448Z0P6</accession>
<dbReference type="EMBL" id="CAACVS010000063">
    <property type="protein sequence ID" value="VEU35611.1"/>
    <property type="molecule type" value="Genomic_DNA"/>
</dbReference>
<keyword evidence="3" id="KW-1133">Transmembrane helix</keyword>
<name>A0A448Z0P6_9STRA</name>
<organism evidence="4 5">
    <name type="scientific">Pseudo-nitzschia multistriata</name>
    <dbReference type="NCBI Taxonomy" id="183589"/>
    <lineage>
        <taxon>Eukaryota</taxon>
        <taxon>Sar</taxon>
        <taxon>Stramenopiles</taxon>
        <taxon>Ochrophyta</taxon>
        <taxon>Bacillariophyta</taxon>
        <taxon>Bacillariophyceae</taxon>
        <taxon>Bacillariophycidae</taxon>
        <taxon>Bacillariales</taxon>
        <taxon>Bacillariaceae</taxon>
        <taxon>Pseudo-nitzschia</taxon>
    </lineage>
</organism>
<feature type="compositionally biased region" description="Basic and acidic residues" evidence="2">
    <location>
        <begin position="68"/>
        <end position="97"/>
    </location>
</feature>
<keyword evidence="5" id="KW-1185">Reference proteome</keyword>
<dbReference type="Proteomes" id="UP000291116">
    <property type="component" value="Unassembled WGS sequence"/>
</dbReference>
<sequence>MANQLNRHRGNNYRVHQFQTEQHKPRNRGSLLFLFFILITLGLYSTLSIVYIHRLTLYSRPENAISEKTTHEDSSVASLKRKENDVSKSKGEGEKIESSSQKFSFKSRDRDHDKVLRSLQELTRSPPPGSIVCPSPHMTPIYDRILFSTSPRSENTTAVSLGGADRKIPRIVHFSFNNRCVPNDLATSIRLWSDALPDHSIFFHDDEAVKRLMEGDDRSNQSPLWHSSEHFPNLRDRMPCVTSTGAMLIDVWRMLVVWTYGGIYTDIDNWPGPKFNSQTIREEDSFFSLSDGKNRCSQWLFGMAPQHPIAIFTLQDLTRRLVLIKNVARPRVVRITGPMTLKTAFQKFKQLLKENATIFGESSYFTQIQKVDLATSDQYARGSLGGTFDEIVDHYYDEIHNTTYINITKRERAELISGIEHWTKQVNRTSKVSANKTEGESLNTVDKNLPLPPYAGVSCSDYLDALNK</sequence>
<keyword evidence="3" id="KW-0812">Transmembrane</keyword>
<dbReference type="InterPro" id="IPR007577">
    <property type="entry name" value="GlycoTrfase_DXD_sugar-bd_CS"/>
</dbReference>
<dbReference type="InterPro" id="IPR051706">
    <property type="entry name" value="Glycosyltransferase_domain"/>
</dbReference>
<dbReference type="PANTHER" id="PTHR32385">
    <property type="entry name" value="MANNOSYL PHOSPHORYLINOSITOL CERAMIDE SYNTHASE"/>
    <property type="match status" value="1"/>
</dbReference>
<dbReference type="AlphaFoldDB" id="A0A448Z0P6"/>
<dbReference type="Gene3D" id="3.90.550.20">
    <property type="match status" value="1"/>
</dbReference>
<dbReference type="GO" id="GO:0000030">
    <property type="term" value="F:mannosyltransferase activity"/>
    <property type="evidence" value="ECO:0007669"/>
    <property type="project" value="TreeGrafter"/>
</dbReference>
<feature type="compositionally biased region" description="Basic residues" evidence="2">
    <location>
        <begin position="1"/>
        <end position="11"/>
    </location>
</feature>
<protein>
    <submittedName>
        <fullName evidence="4">Uncharacterized protein</fullName>
    </submittedName>
</protein>
<dbReference type="Pfam" id="PF04488">
    <property type="entry name" value="Gly_transf_sug"/>
    <property type="match status" value="1"/>
</dbReference>
<dbReference type="SUPFAM" id="SSF53448">
    <property type="entry name" value="Nucleotide-diphospho-sugar transferases"/>
    <property type="match status" value="1"/>
</dbReference>
<dbReference type="GO" id="GO:0051999">
    <property type="term" value="P:mannosyl-inositol phosphorylceramide biosynthetic process"/>
    <property type="evidence" value="ECO:0007669"/>
    <property type="project" value="TreeGrafter"/>
</dbReference>
<dbReference type="InterPro" id="IPR029044">
    <property type="entry name" value="Nucleotide-diphossugar_trans"/>
</dbReference>
<reference evidence="4 5" key="1">
    <citation type="submission" date="2019-01" db="EMBL/GenBank/DDBJ databases">
        <authorList>
            <person name="Ferrante I. M."/>
        </authorList>
    </citation>
    <scope>NUCLEOTIDE SEQUENCE [LARGE SCALE GENOMIC DNA]</scope>
    <source>
        <strain evidence="4 5">B856</strain>
    </source>
</reference>
<gene>
    <name evidence="4" type="ORF">PSNMU_V1.4_AUG-EV-PASAV3_0023540</name>
</gene>
<feature type="region of interest" description="Disordered" evidence="2">
    <location>
        <begin position="1"/>
        <end position="21"/>
    </location>
</feature>
<dbReference type="GO" id="GO:0016020">
    <property type="term" value="C:membrane"/>
    <property type="evidence" value="ECO:0007669"/>
    <property type="project" value="GOC"/>
</dbReference>
<proteinExistence type="predicted"/>
<keyword evidence="3" id="KW-0472">Membrane</keyword>